<reference evidence="1 2" key="1">
    <citation type="journal article" date="2017" name="Int. J. Syst. Evol. Microbiol.">
        <title>Mycobacterium talmoniae sp. nov., a slowly growing mycobacterium isolated from human respiratory samples.</title>
        <authorList>
            <person name="Davidson R.M."/>
            <person name="DeGroote M.A."/>
            <person name="Marola J.L."/>
            <person name="Buss S."/>
            <person name="Jones V."/>
            <person name="McNeil M.R."/>
            <person name="Freifeld A.G."/>
            <person name="Elaine Epperson L."/>
            <person name="Hasan N.A."/>
            <person name="Jackson M."/>
            <person name="Iwen P.C."/>
            <person name="Salfinger M."/>
            <person name="Strong M."/>
        </authorList>
    </citation>
    <scope>NUCLEOTIDE SEQUENCE [LARGE SCALE GENOMIC DNA]</scope>
    <source>
        <strain evidence="1 2">ATCC BAA-2683</strain>
    </source>
</reference>
<dbReference type="PROSITE" id="PS51257">
    <property type="entry name" value="PROKAR_LIPOPROTEIN"/>
    <property type="match status" value="1"/>
</dbReference>
<evidence type="ECO:0000313" key="1">
    <source>
        <dbReference type="EMBL" id="PQM45761.1"/>
    </source>
</evidence>
<protein>
    <submittedName>
        <fullName evidence="1">Uncharacterized protein</fullName>
    </submittedName>
</protein>
<name>A0A2S8BGF9_9MYCO</name>
<accession>A0A2S8BGF9</accession>
<proteinExistence type="predicted"/>
<evidence type="ECO:0000313" key="2">
    <source>
        <dbReference type="Proteomes" id="UP000238296"/>
    </source>
</evidence>
<dbReference type="Gene3D" id="2.50.20.20">
    <property type="match status" value="1"/>
</dbReference>
<dbReference type="InterPro" id="IPR029046">
    <property type="entry name" value="LolA/LolB/LppX"/>
</dbReference>
<gene>
    <name evidence="1" type="ORF">C1Y40_04078</name>
</gene>
<comment type="caution">
    <text evidence="1">The sequence shown here is derived from an EMBL/GenBank/DDBJ whole genome shotgun (WGS) entry which is preliminary data.</text>
</comment>
<dbReference type="EMBL" id="PPEA01000593">
    <property type="protein sequence ID" value="PQM45761.1"/>
    <property type="molecule type" value="Genomic_DNA"/>
</dbReference>
<dbReference type="Proteomes" id="UP000238296">
    <property type="component" value="Unassembled WGS sequence"/>
</dbReference>
<sequence length="270" mass="27990">MTRGWRVAWILGCVGLLIVGCGGAAGHGSSAAHSKSGGANSATGGDPKETLLAALKKMDGLDTYQAELSMPNMDLGGGSQMTTSSHMEVSVKDNVIYQVMEISGGPIGPTKQESLLRGSEYLVRGGIYNQAFGESDPSVTADTWFRAPGGGQGGTMVVSMYFAPAAQAITTVSDQGSQTVRGTEVTVYRAELDPAKFRSALSSENIPGGIPADKIPLPTTIDYGVGADGYVHSVALALGDAAPRTTFELHDYNTPLNLPNPTHVADLPTS</sequence>
<dbReference type="SUPFAM" id="SSF89392">
    <property type="entry name" value="Prokaryotic lipoproteins and lipoprotein localization factors"/>
    <property type="match status" value="1"/>
</dbReference>
<organism evidence="1 2">
    <name type="scientific">Mycobacterium talmoniae</name>
    <dbReference type="NCBI Taxonomy" id="1858794"/>
    <lineage>
        <taxon>Bacteria</taxon>
        <taxon>Bacillati</taxon>
        <taxon>Actinomycetota</taxon>
        <taxon>Actinomycetes</taxon>
        <taxon>Mycobacteriales</taxon>
        <taxon>Mycobacteriaceae</taxon>
        <taxon>Mycobacterium</taxon>
    </lineage>
</organism>
<dbReference type="AlphaFoldDB" id="A0A2S8BGF9"/>